<reference evidence="8 9" key="1">
    <citation type="submission" date="2024-10" db="EMBL/GenBank/DDBJ databases">
        <title>The Natural Products Discovery Center: Release of the First 8490 Sequenced Strains for Exploring Actinobacteria Biosynthetic Diversity.</title>
        <authorList>
            <person name="Kalkreuter E."/>
            <person name="Kautsar S.A."/>
            <person name="Yang D."/>
            <person name="Bader C.D."/>
            <person name="Teijaro C.N."/>
            <person name="Fluegel L."/>
            <person name="Davis C.M."/>
            <person name="Simpson J.R."/>
            <person name="Lauterbach L."/>
            <person name="Steele A.D."/>
            <person name="Gui C."/>
            <person name="Meng S."/>
            <person name="Li G."/>
            <person name="Viehrig K."/>
            <person name="Ye F."/>
            <person name="Su P."/>
            <person name="Kiefer A.F."/>
            <person name="Nichols A."/>
            <person name="Cepeda A.J."/>
            <person name="Yan W."/>
            <person name="Fan B."/>
            <person name="Jiang Y."/>
            <person name="Adhikari A."/>
            <person name="Zheng C.-J."/>
            <person name="Schuster L."/>
            <person name="Cowan T.M."/>
            <person name="Smanski M.J."/>
            <person name="Chevrette M.G."/>
            <person name="De Carvalho L.P.S."/>
            <person name="Shen B."/>
        </authorList>
    </citation>
    <scope>NUCLEOTIDE SEQUENCE [LARGE SCALE GENOMIC DNA]</scope>
    <source>
        <strain evidence="8 9">NPDC000087</strain>
    </source>
</reference>
<evidence type="ECO:0000313" key="9">
    <source>
        <dbReference type="Proteomes" id="UP001602245"/>
    </source>
</evidence>
<keyword evidence="1 5" id="KW-0547">Nucleotide-binding</keyword>
<dbReference type="InterPro" id="IPR014016">
    <property type="entry name" value="UvrD-like_ATP-bd"/>
</dbReference>
<dbReference type="Pfam" id="PF01443">
    <property type="entry name" value="Viral_helicase1"/>
    <property type="match status" value="1"/>
</dbReference>
<dbReference type="SUPFAM" id="SSF52540">
    <property type="entry name" value="P-loop containing nucleoside triphosphate hydrolases"/>
    <property type="match status" value="1"/>
</dbReference>
<proteinExistence type="predicted"/>
<feature type="compositionally biased region" description="Basic residues" evidence="6">
    <location>
        <begin position="699"/>
        <end position="709"/>
    </location>
</feature>
<feature type="binding site" evidence="5">
    <location>
        <begin position="180"/>
        <end position="187"/>
    </location>
    <ligand>
        <name>ATP</name>
        <dbReference type="ChEBI" id="CHEBI:30616"/>
    </ligand>
</feature>
<feature type="compositionally biased region" description="Pro residues" evidence="6">
    <location>
        <begin position="418"/>
        <end position="433"/>
    </location>
</feature>
<sequence>MGAVDEQALVARMYDRLDAEADEIRAELEGRPDPERAAALRRRLAALRGAEHGLVFGRIDRVDGTSLHIGRRGLRVDGEPLLVDWRAPAAAPFYAATPAHPMGVRRRRHLRLAGRKVVSVADEILDGSAPAPDDVVGDGPLAEALAAPRTGRMGDAIATLQAEQDAIVRSPYQGITVVQGGPGTGKTVVALHRAAYVLFAFPAAAARGVLVVGPDARFLDYISRVLPSLGENDVRLATRNGVTATEPQAGLPEHGHQPGADAAARSKGRAEMADRLAELVAGRRPHAATIRLSLGTDTVEIGAAAMSEAIAAADGMPHNPGRAAFKEYLVAELARIRAEATAATLERIDAETVELTGVDLDAAVAADLRSLGLADDRPRPATSRRADERATTHPGDTGDRPDQQGRRGRSAPSQPANDPAPSPPGSEPAPSPAVPALAELDDVRAARASIAADPLVDEAIERIWPRLDPADVVRALLGQDADVPWTTADLALLDEASALIDGPPEEIYGHVVVDEAQELTEMDWRVVLRRCPSRSVTVVGDFAQAGTGSTVTGWRQAVGERFELHTLTVNYRTTAEILEYNRGLLAEIAPEQELSRSVRHGEPPAVGPAILDIGADELVAVICPDHLADEIDGAIPVSACRGLEFDTVLVVAPDQFARRDLYVAQTRATRRLVIVLSPGALLALGGRPPHRGAPASTPRIRRRRRVPPP</sequence>
<dbReference type="Gene3D" id="3.40.50.300">
    <property type="entry name" value="P-loop containing nucleotide triphosphate hydrolases"/>
    <property type="match status" value="2"/>
</dbReference>
<dbReference type="EMBL" id="JBIAZU010000002">
    <property type="protein sequence ID" value="MFF5290364.1"/>
    <property type="molecule type" value="Genomic_DNA"/>
</dbReference>
<dbReference type="InterPro" id="IPR027417">
    <property type="entry name" value="P-loop_NTPase"/>
</dbReference>
<feature type="region of interest" description="Disordered" evidence="6">
    <location>
        <begin position="374"/>
        <end position="434"/>
    </location>
</feature>
<comment type="caution">
    <text evidence="8">The sequence shown here is derived from an EMBL/GenBank/DDBJ whole genome shotgun (WGS) entry which is preliminary data.</text>
</comment>
<protein>
    <submittedName>
        <fullName evidence="8">AAA family ATPase</fullName>
    </submittedName>
</protein>
<keyword evidence="9" id="KW-1185">Reference proteome</keyword>
<organism evidence="8 9">
    <name type="scientific">Paractinoplanes globisporus</name>
    <dbReference type="NCBI Taxonomy" id="113565"/>
    <lineage>
        <taxon>Bacteria</taxon>
        <taxon>Bacillati</taxon>
        <taxon>Actinomycetota</taxon>
        <taxon>Actinomycetes</taxon>
        <taxon>Micromonosporales</taxon>
        <taxon>Micromonosporaceae</taxon>
        <taxon>Paractinoplanes</taxon>
    </lineage>
</organism>
<feature type="compositionally biased region" description="Basic and acidic residues" evidence="6">
    <location>
        <begin position="374"/>
        <end position="405"/>
    </location>
</feature>
<name>A0ABW6WAN1_9ACTN</name>
<gene>
    <name evidence="8" type="ORF">ACFY35_13030</name>
</gene>
<keyword evidence="4 5" id="KW-0067">ATP-binding</keyword>
<dbReference type="PANTHER" id="PTHR11070">
    <property type="entry name" value="UVRD / RECB / PCRA DNA HELICASE FAMILY MEMBER"/>
    <property type="match status" value="1"/>
</dbReference>
<evidence type="ECO:0000256" key="3">
    <source>
        <dbReference type="ARBA" id="ARBA00022806"/>
    </source>
</evidence>
<dbReference type="Proteomes" id="UP001602245">
    <property type="component" value="Unassembled WGS sequence"/>
</dbReference>
<evidence type="ECO:0000256" key="4">
    <source>
        <dbReference type="ARBA" id="ARBA00022840"/>
    </source>
</evidence>
<dbReference type="RefSeq" id="WP_020510646.1">
    <property type="nucleotide sequence ID" value="NZ_JBIAZU010000002.1"/>
</dbReference>
<feature type="domain" description="UvrD-like helicase ATP-binding" evidence="7">
    <location>
        <begin position="159"/>
        <end position="601"/>
    </location>
</feature>
<evidence type="ECO:0000256" key="2">
    <source>
        <dbReference type="ARBA" id="ARBA00022801"/>
    </source>
</evidence>
<evidence type="ECO:0000256" key="6">
    <source>
        <dbReference type="SAM" id="MobiDB-lite"/>
    </source>
</evidence>
<evidence type="ECO:0000256" key="1">
    <source>
        <dbReference type="ARBA" id="ARBA00022741"/>
    </source>
</evidence>
<dbReference type="InterPro" id="IPR000212">
    <property type="entry name" value="DNA_helicase_UvrD/REP"/>
</dbReference>
<feature type="region of interest" description="Disordered" evidence="6">
    <location>
        <begin position="686"/>
        <end position="709"/>
    </location>
</feature>
<evidence type="ECO:0000256" key="5">
    <source>
        <dbReference type="PROSITE-ProRule" id="PRU00560"/>
    </source>
</evidence>
<evidence type="ECO:0000313" key="8">
    <source>
        <dbReference type="EMBL" id="MFF5290364.1"/>
    </source>
</evidence>
<dbReference type="InterPro" id="IPR027351">
    <property type="entry name" value="(+)RNA_virus_helicase_core_dom"/>
</dbReference>
<dbReference type="PANTHER" id="PTHR11070:SF45">
    <property type="entry name" value="DNA 3'-5' HELICASE"/>
    <property type="match status" value="1"/>
</dbReference>
<keyword evidence="2 5" id="KW-0378">Hydrolase</keyword>
<evidence type="ECO:0000259" key="7">
    <source>
        <dbReference type="PROSITE" id="PS51198"/>
    </source>
</evidence>
<dbReference type="PROSITE" id="PS51198">
    <property type="entry name" value="UVRD_HELICASE_ATP_BIND"/>
    <property type="match status" value="1"/>
</dbReference>
<keyword evidence="3 5" id="KW-0347">Helicase</keyword>
<accession>A0ABW6WAN1</accession>